<dbReference type="InterPro" id="IPR028098">
    <property type="entry name" value="Glyco_trans_4-like_N"/>
</dbReference>
<keyword evidence="1 4" id="KW-0808">Transferase</keyword>
<dbReference type="InterPro" id="IPR001296">
    <property type="entry name" value="Glyco_trans_1"/>
</dbReference>
<feature type="domain" description="Glycosyl transferase family 1" evidence="2">
    <location>
        <begin position="176"/>
        <end position="269"/>
    </location>
</feature>
<dbReference type="GO" id="GO:0016757">
    <property type="term" value="F:glycosyltransferase activity"/>
    <property type="evidence" value="ECO:0007669"/>
    <property type="project" value="InterPro"/>
</dbReference>
<accession>A0A090W5R5</accession>
<reference evidence="4 5" key="1">
    <citation type="journal article" date="2014" name="Genome Announc.">
        <title>Draft Genome Sequence of Marine Flavobacterium Jejuia pallidilutea Strain 11shimoA1 and Pigmentation Mutants.</title>
        <authorList>
            <person name="Takatani N."/>
            <person name="Nakanishi M."/>
            <person name="Meirelles P."/>
            <person name="Mino S."/>
            <person name="Suda W."/>
            <person name="Oshima K."/>
            <person name="Hattori M."/>
            <person name="Ohkuma M."/>
            <person name="Hosokawa M."/>
            <person name="Miyashita K."/>
            <person name="Thompson F.L."/>
            <person name="Niwa A."/>
            <person name="Sawabe T."/>
            <person name="Sawabe T."/>
        </authorList>
    </citation>
    <scope>NUCLEOTIDE SEQUENCE [LARGE SCALE GENOMIC DNA]</scope>
    <source>
        <strain evidence="5">JCM19302</strain>
    </source>
</reference>
<proteinExistence type="predicted"/>
<dbReference type="AlphaFoldDB" id="A0A090W5R5"/>
<organism evidence="4 5">
    <name type="scientific">Jejuia pallidilutea</name>
    <dbReference type="NCBI Taxonomy" id="504487"/>
    <lineage>
        <taxon>Bacteria</taxon>
        <taxon>Pseudomonadati</taxon>
        <taxon>Bacteroidota</taxon>
        <taxon>Flavobacteriia</taxon>
        <taxon>Flavobacteriales</taxon>
        <taxon>Flavobacteriaceae</taxon>
        <taxon>Jejuia</taxon>
    </lineage>
</organism>
<sequence>MDRVALELIKNLQVFDKENQYFIFVKPDEDHTAIEETENFKIVEIEGGLYPIWEQVKLPKVVKSYNCDVLHCTSNTAPLNAKIPLITTLHDVIFKEGSILSQLTTSASWYQKIGNLYRRLIVDAVVNKSHQIITVSNFEKQNISNVCGLDDSKIQTVHNGVNASFTTEISASKKDNVRKKYNLPNQFLLHIGNTDPRKNTARVLKAFNRYVNTLSKDTKLVLVGLDNTKLNIILKNLDLENELADKIVLTGYVSDKDLPVIFNLSEVFYFHHCEKVLEYRL</sequence>
<dbReference type="PANTHER" id="PTHR46401:SF2">
    <property type="entry name" value="GLYCOSYLTRANSFERASE WBBK-RELATED"/>
    <property type="match status" value="1"/>
</dbReference>
<gene>
    <name evidence="4" type="ORF">JCM19302_1707</name>
</gene>
<dbReference type="Gene3D" id="3.40.50.2000">
    <property type="entry name" value="Glycogen Phosphorylase B"/>
    <property type="match status" value="2"/>
</dbReference>
<dbReference type="EMBL" id="BBNS01000013">
    <property type="protein sequence ID" value="GAL71538.1"/>
    <property type="molecule type" value="Genomic_DNA"/>
</dbReference>
<dbReference type="Pfam" id="PF13439">
    <property type="entry name" value="Glyco_transf_4"/>
    <property type="match status" value="1"/>
</dbReference>
<dbReference type="Pfam" id="PF00534">
    <property type="entry name" value="Glycos_transf_1"/>
    <property type="match status" value="1"/>
</dbReference>
<feature type="domain" description="Glycosyltransferase subfamily 4-like N-terminal" evidence="3">
    <location>
        <begin position="27"/>
        <end position="164"/>
    </location>
</feature>
<evidence type="ECO:0000313" key="5">
    <source>
        <dbReference type="Proteomes" id="UP000029646"/>
    </source>
</evidence>
<dbReference type="Proteomes" id="UP000029646">
    <property type="component" value="Unassembled WGS sequence"/>
</dbReference>
<dbReference type="PANTHER" id="PTHR46401">
    <property type="entry name" value="GLYCOSYLTRANSFERASE WBBK-RELATED"/>
    <property type="match status" value="1"/>
</dbReference>
<evidence type="ECO:0000313" key="4">
    <source>
        <dbReference type="EMBL" id="GAL71538.1"/>
    </source>
</evidence>
<comment type="caution">
    <text evidence="4">The sequence shown here is derived from an EMBL/GenBank/DDBJ whole genome shotgun (WGS) entry which is preliminary data.</text>
</comment>
<name>A0A090W5R5_9FLAO</name>
<protein>
    <submittedName>
        <fullName evidence="4">Glycosyltransferase</fullName>
    </submittedName>
</protein>
<evidence type="ECO:0000259" key="2">
    <source>
        <dbReference type="Pfam" id="PF00534"/>
    </source>
</evidence>
<evidence type="ECO:0000256" key="1">
    <source>
        <dbReference type="ARBA" id="ARBA00022679"/>
    </source>
</evidence>
<dbReference type="SUPFAM" id="SSF53756">
    <property type="entry name" value="UDP-Glycosyltransferase/glycogen phosphorylase"/>
    <property type="match status" value="1"/>
</dbReference>
<evidence type="ECO:0000259" key="3">
    <source>
        <dbReference type="Pfam" id="PF13439"/>
    </source>
</evidence>